<name>G0U057_TRYVY</name>
<organism evidence="1">
    <name type="scientific">Trypanosoma vivax (strain Y486)</name>
    <dbReference type="NCBI Taxonomy" id="1055687"/>
    <lineage>
        <taxon>Eukaryota</taxon>
        <taxon>Discoba</taxon>
        <taxon>Euglenozoa</taxon>
        <taxon>Kinetoplastea</taxon>
        <taxon>Metakinetoplastina</taxon>
        <taxon>Trypanosomatida</taxon>
        <taxon>Trypanosomatidae</taxon>
        <taxon>Trypanosoma</taxon>
        <taxon>Duttonella</taxon>
    </lineage>
</organism>
<proteinExistence type="predicted"/>
<evidence type="ECO:0000313" key="1">
    <source>
        <dbReference type="EMBL" id="CCC49454.1"/>
    </source>
</evidence>
<accession>G0U057</accession>
<gene>
    <name evidence="1" type="ORF">TVY486_0800620</name>
</gene>
<dbReference type="EMBL" id="HE573024">
    <property type="protein sequence ID" value="CCC49454.1"/>
    <property type="molecule type" value="Genomic_DNA"/>
</dbReference>
<reference evidence="1" key="1">
    <citation type="journal article" date="2012" name="Proc. Natl. Acad. Sci. U.S.A.">
        <title>Antigenic diversity is generated by distinct evolutionary mechanisms in African trypanosome species.</title>
        <authorList>
            <person name="Jackson A.P."/>
            <person name="Berry A."/>
            <person name="Aslett M."/>
            <person name="Allison H.C."/>
            <person name="Burton P."/>
            <person name="Vavrova-Anderson J."/>
            <person name="Brown R."/>
            <person name="Browne H."/>
            <person name="Corton N."/>
            <person name="Hauser H."/>
            <person name="Gamble J."/>
            <person name="Gilderthorp R."/>
            <person name="Marcello L."/>
            <person name="McQuillan J."/>
            <person name="Otto T.D."/>
            <person name="Quail M.A."/>
            <person name="Sanders M.J."/>
            <person name="van Tonder A."/>
            <person name="Ginger M.L."/>
            <person name="Field M.C."/>
            <person name="Barry J.D."/>
            <person name="Hertz-Fowler C."/>
            <person name="Berriman M."/>
        </authorList>
    </citation>
    <scope>NUCLEOTIDE SEQUENCE</scope>
    <source>
        <strain evidence="1">Y486</strain>
    </source>
</reference>
<sequence>MTCWSPSLEEGEFFTSNYVCCDVAGLHSVMMCCDSVMRCSLGLRCHFVLLFDNEITQNCLSAKARYIESALILLCRCWRTRGCRSVSTLFIMPFIFTKHTHGR</sequence>
<dbReference type="VEuPathDB" id="TriTrypDB:TvY486_0800620"/>
<protein>
    <submittedName>
        <fullName evidence="1">Uncharacterized protein</fullName>
    </submittedName>
</protein>
<dbReference type="AlphaFoldDB" id="G0U057"/>